<dbReference type="PANTHER" id="PTHR30535">
    <property type="entry name" value="VITAMIN B12-BINDING PROTEIN"/>
    <property type="match status" value="1"/>
</dbReference>
<dbReference type="InterPro" id="IPR002491">
    <property type="entry name" value="ABC_transptr_periplasmic_BD"/>
</dbReference>
<dbReference type="EMBL" id="QMHM01000014">
    <property type="protein sequence ID" value="RAV78361.1"/>
    <property type="molecule type" value="Genomic_DNA"/>
</dbReference>
<dbReference type="Gene3D" id="3.40.50.1980">
    <property type="entry name" value="Nitrogenase molybdenum iron protein domain"/>
    <property type="match status" value="2"/>
</dbReference>
<dbReference type="PROSITE" id="PS51257">
    <property type="entry name" value="PROKAR_LIPOPROTEIN"/>
    <property type="match status" value="1"/>
</dbReference>
<evidence type="ECO:0000313" key="6">
    <source>
        <dbReference type="Proteomes" id="UP000251923"/>
    </source>
</evidence>
<dbReference type="RefSeq" id="WP_111829206.1">
    <property type="nucleotide sequence ID" value="NZ_JASOEL010000001.1"/>
</dbReference>
<feature type="domain" description="Fe/B12 periplasmic-binding" evidence="4">
    <location>
        <begin position="74"/>
        <end position="337"/>
    </location>
</feature>
<dbReference type="SUPFAM" id="SSF53807">
    <property type="entry name" value="Helical backbone' metal receptor"/>
    <property type="match status" value="1"/>
</dbReference>
<dbReference type="PROSITE" id="PS50983">
    <property type="entry name" value="FE_B12_PBP"/>
    <property type="match status" value="1"/>
</dbReference>
<proteinExistence type="inferred from homology"/>
<dbReference type="Pfam" id="PF01497">
    <property type="entry name" value="Peripla_BP_2"/>
    <property type="match status" value="1"/>
</dbReference>
<protein>
    <submittedName>
        <fullName evidence="5">Fe3+-hydroxamate ABC transporter substrate-binding protein</fullName>
    </submittedName>
</protein>
<feature type="signal peptide" evidence="3">
    <location>
        <begin position="1"/>
        <end position="19"/>
    </location>
</feature>
<feature type="chain" id="PRO_5038840270" evidence="3">
    <location>
        <begin position="20"/>
        <end position="341"/>
    </location>
</feature>
<dbReference type="AlphaFoldDB" id="A0A329NVQ0"/>
<evidence type="ECO:0000256" key="3">
    <source>
        <dbReference type="SAM" id="SignalP"/>
    </source>
</evidence>
<comment type="caution">
    <text evidence="5">The sequence shown here is derived from an EMBL/GenBank/DDBJ whole genome shotgun (WGS) entry which is preliminary data.</text>
</comment>
<evidence type="ECO:0000313" key="5">
    <source>
        <dbReference type="EMBL" id="RAV78361.1"/>
    </source>
</evidence>
<sequence length="341" mass="37345">MSSYKKVFGLLLTASLALGACGQANQKGANSEAASSAQTSQTSTQNPESGYPFTVQNELKGQTYEQTFEQSPEQAVSLSGFTTEMLLALGLEDKMVGYAYQDNEVLPEYKEALSKVKELSDQNPSKEVLIASQPDFVTGWTSSFSDKNFPPQFLNDNQMKFYVPLSEAPNATMDTVYQDFQNFGRIFAVEDRANEVIGKMKAGIQPVVDKVKDKKPVTTFVYDSGEDAPLTASATLGTELIRLAGGENVFAGGDKGYATVSWEDAVNKNPDTIIVIDYEQSTPIEEKLDYLKNQSPLKDSEAVKNDRITVIGLSDLMPGVRNVKAIQDLAQFFHPEAFANE</sequence>
<reference evidence="5 6" key="1">
    <citation type="submission" date="2018-04" db="EMBL/GenBank/DDBJ databases">
        <title>Aerococcus urinae genomes.</title>
        <authorList>
            <person name="Hilt E."/>
            <person name="Gilbert N.M."/>
            <person name="Thomas-White K."/>
            <person name="Putonti C."/>
            <person name="Lewis A.L."/>
            <person name="Visck K.L."/>
            <person name="Wolfe A.J."/>
        </authorList>
    </citation>
    <scope>NUCLEOTIDE SEQUENCE [LARGE SCALE GENOMIC DNA]</scope>
    <source>
        <strain evidence="5 6">UMB7480</strain>
    </source>
</reference>
<accession>A0A329NVQ0</accession>
<evidence type="ECO:0000256" key="2">
    <source>
        <dbReference type="SAM" id="MobiDB-lite"/>
    </source>
</evidence>
<dbReference type="InterPro" id="IPR050902">
    <property type="entry name" value="ABC_Transporter_SBP"/>
</dbReference>
<dbReference type="PANTHER" id="PTHR30535:SF7">
    <property type="entry name" value="IRON(III) DICITRATE-BINDING PROTEIN"/>
    <property type="match status" value="1"/>
</dbReference>
<feature type="compositionally biased region" description="Low complexity" evidence="2">
    <location>
        <begin position="33"/>
        <end position="45"/>
    </location>
</feature>
<keyword evidence="3" id="KW-0732">Signal</keyword>
<organism evidence="5 6">
    <name type="scientific">Aerococcus urinae</name>
    <dbReference type="NCBI Taxonomy" id="1376"/>
    <lineage>
        <taxon>Bacteria</taxon>
        <taxon>Bacillati</taxon>
        <taxon>Bacillota</taxon>
        <taxon>Bacilli</taxon>
        <taxon>Lactobacillales</taxon>
        <taxon>Aerococcaceae</taxon>
        <taxon>Aerococcus</taxon>
    </lineage>
</organism>
<evidence type="ECO:0000259" key="4">
    <source>
        <dbReference type="PROSITE" id="PS50983"/>
    </source>
</evidence>
<comment type="similarity">
    <text evidence="1">Belongs to the bacterial solute-binding protein 8 family.</text>
</comment>
<name>A0A329NVQ0_9LACT</name>
<feature type="region of interest" description="Disordered" evidence="2">
    <location>
        <begin position="32"/>
        <end position="53"/>
    </location>
</feature>
<evidence type="ECO:0000256" key="1">
    <source>
        <dbReference type="ARBA" id="ARBA00008814"/>
    </source>
</evidence>
<gene>
    <name evidence="5" type="ORF">DBT54_07310</name>
</gene>
<dbReference type="Proteomes" id="UP000251923">
    <property type="component" value="Unassembled WGS sequence"/>
</dbReference>